<evidence type="ECO:0000256" key="4">
    <source>
        <dbReference type="ARBA" id="ARBA00022723"/>
    </source>
</evidence>
<dbReference type="Gene3D" id="1.10.600.10">
    <property type="entry name" value="Farnesyl Diphosphate Synthase"/>
    <property type="match status" value="1"/>
</dbReference>
<dbReference type="PROSITE" id="PS00444">
    <property type="entry name" value="POLYPRENYL_SYNTHASE_2"/>
    <property type="match status" value="1"/>
</dbReference>
<proteinExistence type="inferred from homology"/>
<dbReference type="EMBL" id="DTGT01000136">
    <property type="protein sequence ID" value="HGH60507.1"/>
    <property type="molecule type" value="Genomic_DNA"/>
</dbReference>
<dbReference type="SFLD" id="SFLDS00005">
    <property type="entry name" value="Isoprenoid_Synthase_Type_I"/>
    <property type="match status" value="1"/>
</dbReference>
<dbReference type="CDD" id="cd00685">
    <property type="entry name" value="Trans_IPPS_HT"/>
    <property type="match status" value="1"/>
</dbReference>
<keyword evidence="4" id="KW-0479">Metal-binding</keyword>
<dbReference type="PANTHER" id="PTHR12001:SF69">
    <property type="entry name" value="ALL TRANS-POLYPRENYL-DIPHOSPHATE SYNTHASE PDSS1"/>
    <property type="match status" value="1"/>
</dbReference>
<gene>
    <name evidence="7" type="ORF">ENV54_04325</name>
</gene>
<dbReference type="GO" id="GO:0008299">
    <property type="term" value="P:isoprenoid biosynthetic process"/>
    <property type="evidence" value="ECO:0007669"/>
    <property type="project" value="InterPro"/>
</dbReference>
<name>A0A7C4ARD5_9BACT</name>
<keyword evidence="3 6" id="KW-0808">Transferase</keyword>
<dbReference type="PROSITE" id="PS00723">
    <property type="entry name" value="POLYPRENYL_SYNTHASE_1"/>
    <property type="match status" value="1"/>
</dbReference>
<dbReference type="InterPro" id="IPR033749">
    <property type="entry name" value="Polyprenyl_synt_CS"/>
</dbReference>
<protein>
    <submittedName>
        <fullName evidence="7">Polyprenyl synthetase family protein</fullName>
    </submittedName>
</protein>
<reference evidence="7" key="1">
    <citation type="journal article" date="2020" name="mSystems">
        <title>Genome- and Community-Level Interaction Insights into Carbon Utilization and Element Cycling Functions of Hydrothermarchaeota in Hydrothermal Sediment.</title>
        <authorList>
            <person name="Zhou Z."/>
            <person name="Liu Y."/>
            <person name="Xu W."/>
            <person name="Pan J."/>
            <person name="Luo Z.H."/>
            <person name="Li M."/>
        </authorList>
    </citation>
    <scope>NUCLEOTIDE SEQUENCE [LARGE SCALE GENOMIC DNA]</scope>
    <source>
        <strain evidence="7">SpSt-769</strain>
    </source>
</reference>
<dbReference type="InterPro" id="IPR008949">
    <property type="entry name" value="Isoprenoid_synthase_dom_sf"/>
</dbReference>
<dbReference type="AlphaFoldDB" id="A0A7C4ARD5"/>
<dbReference type="Pfam" id="PF00348">
    <property type="entry name" value="polyprenyl_synt"/>
    <property type="match status" value="1"/>
</dbReference>
<evidence type="ECO:0000256" key="5">
    <source>
        <dbReference type="ARBA" id="ARBA00022842"/>
    </source>
</evidence>
<organism evidence="7">
    <name type="scientific">Desulfomonile tiedjei</name>
    <dbReference type="NCBI Taxonomy" id="2358"/>
    <lineage>
        <taxon>Bacteria</taxon>
        <taxon>Pseudomonadati</taxon>
        <taxon>Thermodesulfobacteriota</taxon>
        <taxon>Desulfomonilia</taxon>
        <taxon>Desulfomonilales</taxon>
        <taxon>Desulfomonilaceae</taxon>
        <taxon>Desulfomonile</taxon>
    </lineage>
</organism>
<sequence length="321" mass="35478">MDLLESIRSLMEQLEHELFNQLRSRVPVAFEIGAHIMNSGGKRIRPQLAIISARIGGYTGWDAVRLSGAIECIHTATLLHDDVVDKADTRRGRPSANSMWSNEMCVLGGDFILAKAFSALTAIGNIRILEVVSKATERLSEGELFQMMNIGNVALTEQDYMNIITDKTAVLMEAACRGGAILGGLSPELEEALSNFGFSLGIAFQMTDDVLDYRSEQAIMGKTPGKDLEEGKLTLPLIIALKRCNTEEKSAVHRIIASRSVNDDDFAWIKELIGRYGGIEETLEKSRSHLEKAVRFLDIVPDSEEKAALVRLADKVLHRTY</sequence>
<comment type="cofactor">
    <cofactor evidence="1">
        <name>Mg(2+)</name>
        <dbReference type="ChEBI" id="CHEBI:18420"/>
    </cofactor>
</comment>
<dbReference type="InterPro" id="IPR000092">
    <property type="entry name" value="Polyprenyl_synt"/>
</dbReference>
<evidence type="ECO:0000256" key="2">
    <source>
        <dbReference type="ARBA" id="ARBA00006706"/>
    </source>
</evidence>
<keyword evidence="5" id="KW-0460">Magnesium</keyword>
<evidence type="ECO:0000256" key="1">
    <source>
        <dbReference type="ARBA" id="ARBA00001946"/>
    </source>
</evidence>
<dbReference type="SUPFAM" id="SSF48576">
    <property type="entry name" value="Terpenoid synthases"/>
    <property type="match status" value="1"/>
</dbReference>
<evidence type="ECO:0000256" key="6">
    <source>
        <dbReference type="RuleBase" id="RU004466"/>
    </source>
</evidence>
<dbReference type="GO" id="GO:0004659">
    <property type="term" value="F:prenyltransferase activity"/>
    <property type="evidence" value="ECO:0007669"/>
    <property type="project" value="InterPro"/>
</dbReference>
<dbReference type="GO" id="GO:0046872">
    <property type="term" value="F:metal ion binding"/>
    <property type="evidence" value="ECO:0007669"/>
    <property type="project" value="UniProtKB-KW"/>
</dbReference>
<comment type="caution">
    <text evidence="7">The sequence shown here is derived from an EMBL/GenBank/DDBJ whole genome shotgun (WGS) entry which is preliminary data.</text>
</comment>
<accession>A0A7C4ARD5</accession>
<evidence type="ECO:0000313" key="7">
    <source>
        <dbReference type="EMBL" id="HGH60507.1"/>
    </source>
</evidence>
<evidence type="ECO:0000256" key="3">
    <source>
        <dbReference type="ARBA" id="ARBA00022679"/>
    </source>
</evidence>
<comment type="similarity">
    <text evidence="2 6">Belongs to the FPP/GGPP synthase family.</text>
</comment>
<dbReference type="PANTHER" id="PTHR12001">
    <property type="entry name" value="GERANYLGERANYL PYROPHOSPHATE SYNTHASE"/>
    <property type="match status" value="1"/>
</dbReference>